<accession>E0U5K0</accession>
<dbReference type="HOGENOM" id="CLU_114518_0_0_3"/>
<dbReference type="EMBL" id="CP002198">
    <property type="protein sequence ID" value="ADN14713.1"/>
    <property type="molecule type" value="Genomic_DNA"/>
</dbReference>
<dbReference type="eggNOG" id="COG3170">
    <property type="taxonomic scope" value="Bacteria"/>
</dbReference>
<keyword evidence="2" id="KW-1185">Reference proteome</keyword>
<sequence length="176" mass="19092">MTTHTTFHSLLARGTGLVLAITLATLNGLPVLASQQSPKQNPQRSHSSINIAQAATPPSPLADGVYLYGQSPEPEQLGQEYLVIRVDRGQVVGAFYMPQSEFNCFYGSVNARALNLSVVDPYDQSVHPYSIALQTTAPVAAQNASSVTSTLEGYHQISKLSENDQRILNVCIQQHR</sequence>
<proteinExistence type="predicted"/>
<dbReference type="STRING" id="497965.Cyan7822_2748"/>
<gene>
    <name evidence="1" type="ordered locus">Cyan7822_2748</name>
</gene>
<evidence type="ECO:0000313" key="1">
    <source>
        <dbReference type="EMBL" id="ADN14713.1"/>
    </source>
</evidence>
<name>E0U5K0_GLOV7</name>
<dbReference type="Proteomes" id="UP000008206">
    <property type="component" value="Chromosome"/>
</dbReference>
<reference evidence="2" key="1">
    <citation type="journal article" date="2011" name="MBio">
        <title>Novel metabolic attributes of the genus Cyanothece, comprising a group of unicellular nitrogen-fixing Cyanobacteria.</title>
        <authorList>
            <person name="Bandyopadhyay A."/>
            <person name="Elvitigala T."/>
            <person name="Welsh E."/>
            <person name="Stockel J."/>
            <person name="Liberton M."/>
            <person name="Min H."/>
            <person name="Sherman L.A."/>
            <person name="Pakrasi H.B."/>
        </authorList>
    </citation>
    <scope>NUCLEOTIDE SEQUENCE [LARGE SCALE GENOMIC DNA]</scope>
    <source>
        <strain evidence="2">PCC 7822</strain>
    </source>
</reference>
<protein>
    <submittedName>
        <fullName evidence="1">Uncharacterized protein</fullName>
    </submittedName>
</protein>
<dbReference type="OrthoDB" id="422458at2"/>
<organism evidence="1 2">
    <name type="scientific">Gloeothece verrucosa (strain PCC 7822)</name>
    <name type="common">Cyanothece sp. (strain PCC 7822)</name>
    <dbReference type="NCBI Taxonomy" id="497965"/>
    <lineage>
        <taxon>Bacteria</taxon>
        <taxon>Bacillati</taxon>
        <taxon>Cyanobacteriota</taxon>
        <taxon>Cyanophyceae</taxon>
        <taxon>Oscillatoriophycideae</taxon>
        <taxon>Chroococcales</taxon>
        <taxon>Aphanothecaceae</taxon>
        <taxon>Gloeothece</taxon>
        <taxon>Gloeothece verrucosa</taxon>
    </lineage>
</organism>
<dbReference type="KEGG" id="cyj:Cyan7822_2748"/>
<dbReference type="AlphaFoldDB" id="E0U5K0"/>
<evidence type="ECO:0000313" key="2">
    <source>
        <dbReference type="Proteomes" id="UP000008206"/>
    </source>
</evidence>